<feature type="compositionally biased region" description="Gly residues" evidence="2">
    <location>
        <begin position="451"/>
        <end position="465"/>
    </location>
</feature>
<dbReference type="EMBL" id="MU839006">
    <property type="protein sequence ID" value="KAK1767968.1"/>
    <property type="molecule type" value="Genomic_DNA"/>
</dbReference>
<evidence type="ECO:0000256" key="2">
    <source>
        <dbReference type="SAM" id="MobiDB-lite"/>
    </source>
</evidence>
<keyword evidence="1" id="KW-0175">Coiled coil</keyword>
<feature type="region of interest" description="Disordered" evidence="2">
    <location>
        <begin position="521"/>
        <end position="544"/>
    </location>
</feature>
<dbReference type="PANTHER" id="PTHR40130:SF1">
    <property type="entry name" value="SPINDLE POLE BODY-ASSOCIATED PROTEIN CUT12 DOMAIN-CONTAINING PROTEIN"/>
    <property type="match status" value="1"/>
</dbReference>
<dbReference type="SUPFAM" id="SSF140361">
    <property type="entry name" value="MIT domain-like"/>
    <property type="match status" value="1"/>
</dbReference>
<feature type="region of interest" description="Disordered" evidence="2">
    <location>
        <begin position="1"/>
        <end position="22"/>
    </location>
</feature>
<evidence type="ECO:0000313" key="3">
    <source>
        <dbReference type="EMBL" id="KAK1767968.1"/>
    </source>
</evidence>
<feature type="compositionally biased region" description="Polar residues" evidence="2">
    <location>
        <begin position="138"/>
        <end position="147"/>
    </location>
</feature>
<evidence type="ECO:0000313" key="4">
    <source>
        <dbReference type="Proteomes" id="UP001244011"/>
    </source>
</evidence>
<dbReference type="GeneID" id="85307298"/>
<sequence length="544" mass="58246">MDASPLIKAHDHARAAAEATRGAESTVAISEHAQAAGEFSNAARSTSSVEALRTLQLLEQHHRKLSELLKFPAEHGSQQSSGEQEAADGEEKETTPTDSSSSPEESAKSDLASGGPPASTPKPLPTLSHPPRHPARELSSSIASNLATARGIKSRYRGHPLIPSVSSDQAPGSLEVHPRADSPTKSKSRNKTQSRLDQSGKPSWVPPNSAAAQNVGAQAATNVSKAEVAEAGQSDEGFSRFYSTFGSIINRLSAPLAFAGLPLIAEEPAPKPDPPPAPEQPAARRHRSRTSHTTGTEPDLTKIYSKATLRALKGEGHSTNDSFYVVPTSGHTVSYANILSFDHKEKRRMAASSYRDDAQDFDDVDEDDFVDAAESPAPISPGLRKRVGKNQSGKEMQNAVEELYLENTSLKEMLDKLSKRLHAFELNSQSSHLALAQSLRLQRPGSPMSSSGGGGGGGSGSGNGSGSSSKPDAAEDALRKRNRELEEQLAATMKRMDELEWEYTKVQQTVDKYRDRWEKLKAGAKARSRAQGAVDNGETSKPSR</sequence>
<proteinExistence type="predicted"/>
<feature type="region of interest" description="Disordered" evidence="2">
    <location>
        <begin position="265"/>
        <end position="298"/>
    </location>
</feature>
<reference evidence="3" key="1">
    <citation type="submission" date="2023-06" db="EMBL/GenBank/DDBJ databases">
        <title>Genome-scale phylogeny and comparative genomics of the fungal order Sordariales.</title>
        <authorList>
            <consortium name="Lawrence Berkeley National Laboratory"/>
            <person name="Hensen N."/>
            <person name="Bonometti L."/>
            <person name="Westerberg I."/>
            <person name="Brannstrom I.O."/>
            <person name="Guillou S."/>
            <person name="Cros-Aarteil S."/>
            <person name="Calhoun S."/>
            <person name="Haridas S."/>
            <person name="Kuo A."/>
            <person name="Mondo S."/>
            <person name="Pangilinan J."/>
            <person name="Riley R."/>
            <person name="Labutti K."/>
            <person name="Andreopoulos B."/>
            <person name="Lipzen A."/>
            <person name="Chen C."/>
            <person name="Yanf M."/>
            <person name="Daum C."/>
            <person name="Ng V."/>
            <person name="Clum A."/>
            <person name="Steindorff A."/>
            <person name="Ohm R."/>
            <person name="Martin F."/>
            <person name="Silar P."/>
            <person name="Natvig D."/>
            <person name="Lalanne C."/>
            <person name="Gautier V."/>
            <person name="Ament-Velasquez S.L."/>
            <person name="Kruys A."/>
            <person name="Hutchinson M.I."/>
            <person name="Powell A.J."/>
            <person name="Barry K."/>
            <person name="Miller A.N."/>
            <person name="Grigoriev I.V."/>
            <person name="Debuchy R."/>
            <person name="Gladieux P."/>
            <person name="Thoren M.H."/>
            <person name="Johannesson H."/>
        </authorList>
    </citation>
    <scope>NUCLEOTIDE SEQUENCE</scope>
    <source>
        <strain evidence="3">8032-3</strain>
    </source>
</reference>
<dbReference type="AlphaFoldDB" id="A0AAJ0FM43"/>
<feature type="region of interest" description="Disordered" evidence="2">
    <location>
        <begin position="441"/>
        <end position="486"/>
    </location>
</feature>
<feature type="compositionally biased region" description="Low complexity" evidence="2">
    <location>
        <begin position="210"/>
        <end position="222"/>
    </location>
</feature>
<protein>
    <submittedName>
        <fullName evidence="3">Uncharacterized protein</fullName>
    </submittedName>
</protein>
<feature type="compositionally biased region" description="Low complexity" evidence="2">
    <location>
        <begin position="441"/>
        <end position="450"/>
    </location>
</feature>
<evidence type="ECO:0000256" key="1">
    <source>
        <dbReference type="SAM" id="Coils"/>
    </source>
</evidence>
<comment type="caution">
    <text evidence="3">The sequence shown here is derived from an EMBL/GenBank/DDBJ whole genome shotgun (WGS) entry which is preliminary data.</text>
</comment>
<accession>A0AAJ0FM43</accession>
<dbReference type="Gene3D" id="1.20.58.80">
    <property type="entry name" value="Phosphotransferase system, lactose/cellobiose-type IIA subunit"/>
    <property type="match status" value="1"/>
</dbReference>
<organism evidence="3 4">
    <name type="scientific">Phialemonium atrogriseum</name>
    <dbReference type="NCBI Taxonomy" id="1093897"/>
    <lineage>
        <taxon>Eukaryota</taxon>
        <taxon>Fungi</taxon>
        <taxon>Dikarya</taxon>
        <taxon>Ascomycota</taxon>
        <taxon>Pezizomycotina</taxon>
        <taxon>Sordariomycetes</taxon>
        <taxon>Sordariomycetidae</taxon>
        <taxon>Cephalothecales</taxon>
        <taxon>Cephalothecaceae</taxon>
        <taxon>Phialemonium</taxon>
    </lineage>
</organism>
<dbReference type="Proteomes" id="UP001244011">
    <property type="component" value="Unassembled WGS sequence"/>
</dbReference>
<feature type="coiled-coil region" evidence="1">
    <location>
        <begin position="400"/>
        <end position="427"/>
    </location>
</feature>
<name>A0AAJ0FM43_9PEZI</name>
<feature type="region of interest" description="Disordered" evidence="2">
    <location>
        <begin position="72"/>
        <end position="222"/>
    </location>
</feature>
<feature type="region of interest" description="Disordered" evidence="2">
    <location>
        <begin position="372"/>
        <end position="393"/>
    </location>
</feature>
<feature type="compositionally biased region" description="Basic and acidic residues" evidence="2">
    <location>
        <begin position="472"/>
        <end position="486"/>
    </location>
</feature>
<keyword evidence="4" id="KW-1185">Reference proteome</keyword>
<gene>
    <name evidence="3" type="ORF">QBC33DRAFT_39237</name>
</gene>
<dbReference type="PANTHER" id="PTHR40130">
    <property type="entry name" value="EXPRESSED PROTEIN"/>
    <property type="match status" value="1"/>
</dbReference>
<dbReference type="RefSeq" id="XP_060284181.1">
    <property type="nucleotide sequence ID" value="XM_060424111.1"/>
</dbReference>